<feature type="domain" description="GAG-pre-integrase" evidence="1">
    <location>
        <begin position="109"/>
        <end position="147"/>
    </location>
</feature>
<evidence type="ECO:0000259" key="1">
    <source>
        <dbReference type="Pfam" id="PF13976"/>
    </source>
</evidence>
<dbReference type="Pfam" id="PF13976">
    <property type="entry name" value="gag_pre-integrs"/>
    <property type="match status" value="1"/>
</dbReference>
<proteinExistence type="predicted"/>
<organism evidence="2 3">
    <name type="scientific">Lithospermum erythrorhizon</name>
    <name type="common">Purple gromwell</name>
    <name type="synonym">Lithospermum officinale var. erythrorhizon</name>
    <dbReference type="NCBI Taxonomy" id="34254"/>
    <lineage>
        <taxon>Eukaryota</taxon>
        <taxon>Viridiplantae</taxon>
        <taxon>Streptophyta</taxon>
        <taxon>Embryophyta</taxon>
        <taxon>Tracheophyta</taxon>
        <taxon>Spermatophyta</taxon>
        <taxon>Magnoliopsida</taxon>
        <taxon>eudicotyledons</taxon>
        <taxon>Gunneridae</taxon>
        <taxon>Pentapetalae</taxon>
        <taxon>asterids</taxon>
        <taxon>lamiids</taxon>
        <taxon>Boraginales</taxon>
        <taxon>Boraginaceae</taxon>
        <taxon>Boraginoideae</taxon>
        <taxon>Lithospermeae</taxon>
        <taxon>Lithospermum</taxon>
    </lineage>
</organism>
<dbReference type="Proteomes" id="UP001454036">
    <property type="component" value="Unassembled WGS sequence"/>
</dbReference>
<name>A0AAV3PV05_LITER</name>
<dbReference type="PANTHER" id="PTHR35317:SF27">
    <property type="entry name" value="RETROVIRUS-RELATED POL POLYPROTEIN FROM TRANSPOSON TNT 1-94"/>
    <property type="match status" value="1"/>
</dbReference>
<evidence type="ECO:0000313" key="3">
    <source>
        <dbReference type="Proteomes" id="UP001454036"/>
    </source>
</evidence>
<gene>
    <name evidence="2" type="ORF">LIER_37960</name>
</gene>
<sequence length="155" mass="18016">MEIKKSETIEDYFNRVTTDSNMLRSNGEQIPEVKIVEKVLRTLNDKFTYIVVSIEQSNDIETITVDELQSTLVMHAHKFNKIKKVDDEQVLKVEERFSTLSVRGMVIWYGHLSYKRIHTLQSKDMVQGLPKLKVEDVTCIDCLNGKQIRNAMPKK</sequence>
<comment type="caution">
    <text evidence="2">The sequence shown here is derived from an EMBL/GenBank/DDBJ whole genome shotgun (WGS) entry which is preliminary data.</text>
</comment>
<dbReference type="AlphaFoldDB" id="A0AAV3PV05"/>
<reference evidence="2 3" key="1">
    <citation type="submission" date="2024-01" db="EMBL/GenBank/DDBJ databases">
        <title>The complete chloroplast genome sequence of Lithospermum erythrorhizon: insights into the phylogenetic relationship among Boraginaceae species and the maternal lineages of purple gromwells.</title>
        <authorList>
            <person name="Okada T."/>
            <person name="Watanabe K."/>
        </authorList>
    </citation>
    <scope>NUCLEOTIDE SEQUENCE [LARGE SCALE GENOMIC DNA]</scope>
</reference>
<dbReference type="InterPro" id="IPR025724">
    <property type="entry name" value="GAG-pre-integrase_dom"/>
</dbReference>
<accession>A0AAV3PV05</accession>
<evidence type="ECO:0000313" key="2">
    <source>
        <dbReference type="EMBL" id="GAA0154757.1"/>
    </source>
</evidence>
<dbReference type="EMBL" id="BAABME010018709">
    <property type="protein sequence ID" value="GAA0154757.1"/>
    <property type="molecule type" value="Genomic_DNA"/>
</dbReference>
<dbReference type="Pfam" id="PF14223">
    <property type="entry name" value="Retrotran_gag_2"/>
    <property type="match status" value="1"/>
</dbReference>
<dbReference type="PANTHER" id="PTHR35317">
    <property type="entry name" value="OS04G0629600 PROTEIN"/>
    <property type="match status" value="1"/>
</dbReference>
<protein>
    <recommendedName>
        <fullName evidence="1">GAG-pre-integrase domain-containing protein</fullName>
    </recommendedName>
</protein>
<keyword evidence="3" id="KW-1185">Reference proteome</keyword>